<dbReference type="Pfam" id="PF15803">
    <property type="entry name" value="zf-SCNM1"/>
    <property type="match status" value="1"/>
</dbReference>
<accession>A0AAX6FFK3</accession>
<dbReference type="InterPro" id="IPR031625">
    <property type="entry name" value="SCNM1_acidic"/>
</dbReference>
<dbReference type="GO" id="GO:0008270">
    <property type="term" value="F:zinc ion binding"/>
    <property type="evidence" value="ECO:0007669"/>
    <property type="project" value="UniProtKB-KW"/>
</dbReference>
<dbReference type="GO" id="GO:0016607">
    <property type="term" value="C:nuclear speck"/>
    <property type="evidence" value="ECO:0007669"/>
    <property type="project" value="UniProtKB-SubCell"/>
</dbReference>
<feature type="region of interest" description="Disordered" evidence="11">
    <location>
        <begin position="125"/>
        <end position="154"/>
    </location>
</feature>
<evidence type="ECO:0000256" key="8">
    <source>
        <dbReference type="ARBA" id="ARBA00022833"/>
    </source>
</evidence>
<dbReference type="Proteomes" id="UP001140949">
    <property type="component" value="Unassembled WGS sequence"/>
</dbReference>
<name>A0AAX6FFK3_IRIPA</name>
<dbReference type="Pfam" id="PF15805">
    <property type="entry name" value="SCNM1_acidic"/>
    <property type="match status" value="1"/>
</dbReference>
<evidence type="ECO:0000259" key="12">
    <source>
        <dbReference type="Pfam" id="PF15803"/>
    </source>
</evidence>
<dbReference type="EMBL" id="JANAVB010029617">
    <property type="protein sequence ID" value="KAJ6814791.1"/>
    <property type="molecule type" value="Genomic_DNA"/>
</dbReference>
<feature type="domain" description="Sodium channel modifier 1 acidic C-terminal" evidence="13">
    <location>
        <begin position="207"/>
        <end position="246"/>
    </location>
</feature>
<dbReference type="GO" id="GO:0005681">
    <property type="term" value="C:spliceosomal complex"/>
    <property type="evidence" value="ECO:0007669"/>
    <property type="project" value="UniProtKB-KW"/>
</dbReference>
<protein>
    <recommendedName>
        <fullName evidence="3">Sodium channel modifier 1</fullName>
    </recommendedName>
</protein>
<keyword evidence="8" id="KW-0862">Zinc</keyword>
<comment type="caution">
    <text evidence="14">The sequence shown here is derived from an EMBL/GenBank/DDBJ whole genome shotgun (WGS) entry which is preliminary data.</text>
</comment>
<proteinExistence type="predicted"/>
<dbReference type="AlphaFoldDB" id="A0AAX6FFK3"/>
<feature type="domain" description="Sodium channel modifier 1 zinc-finger" evidence="12">
    <location>
        <begin position="43"/>
        <end position="69"/>
    </location>
</feature>
<reference evidence="14" key="1">
    <citation type="journal article" date="2023" name="GigaByte">
        <title>Genome assembly of the bearded iris, Iris pallida Lam.</title>
        <authorList>
            <person name="Bruccoleri R.E."/>
            <person name="Oakeley E.J."/>
            <person name="Faust A.M.E."/>
            <person name="Altorfer M."/>
            <person name="Dessus-Babus S."/>
            <person name="Burckhardt D."/>
            <person name="Oertli M."/>
            <person name="Naumann U."/>
            <person name="Petersen F."/>
            <person name="Wong J."/>
        </authorList>
    </citation>
    <scope>NUCLEOTIDE SEQUENCE</scope>
    <source>
        <strain evidence="14">GSM-AAB239-AS_SAM_17_03QT</strain>
    </source>
</reference>
<dbReference type="PANTHER" id="PTHR32297:SF1">
    <property type="entry name" value="SODIUM CHANNEL MODIFIER 1"/>
    <property type="match status" value="1"/>
</dbReference>
<evidence type="ECO:0000256" key="5">
    <source>
        <dbReference type="ARBA" id="ARBA00022723"/>
    </source>
</evidence>
<evidence type="ECO:0000256" key="1">
    <source>
        <dbReference type="ARBA" id="ARBA00004324"/>
    </source>
</evidence>
<feature type="compositionally biased region" description="Basic and acidic residues" evidence="11">
    <location>
        <begin position="175"/>
        <end position="191"/>
    </location>
</feature>
<evidence type="ECO:0000256" key="7">
    <source>
        <dbReference type="ARBA" id="ARBA00022771"/>
    </source>
</evidence>
<evidence type="ECO:0000313" key="15">
    <source>
        <dbReference type="Proteomes" id="UP001140949"/>
    </source>
</evidence>
<keyword evidence="9" id="KW-0508">mRNA splicing</keyword>
<keyword evidence="6" id="KW-0747">Spliceosome</keyword>
<organism evidence="14 15">
    <name type="scientific">Iris pallida</name>
    <name type="common">Sweet iris</name>
    <dbReference type="NCBI Taxonomy" id="29817"/>
    <lineage>
        <taxon>Eukaryota</taxon>
        <taxon>Viridiplantae</taxon>
        <taxon>Streptophyta</taxon>
        <taxon>Embryophyta</taxon>
        <taxon>Tracheophyta</taxon>
        <taxon>Spermatophyta</taxon>
        <taxon>Magnoliopsida</taxon>
        <taxon>Liliopsida</taxon>
        <taxon>Asparagales</taxon>
        <taxon>Iridaceae</taxon>
        <taxon>Iridoideae</taxon>
        <taxon>Irideae</taxon>
        <taxon>Iris</taxon>
    </lineage>
</organism>
<evidence type="ECO:0000313" key="14">
    <source>
        <dbReference type="EMBL" id="KAJ6814791.1"/>
    </source>
</evidence>
<keyword evidence="4" id="KW-0507">mRNA processing</keyword>
<evidence type="ECO:0000256" key="11">
    <source>
        <dbReference type="SAM" id="MobiDB-lite"/>
    </source>
</evidence>
<evidence type="ECO:0000256" key="6">
    <source>
        <dbReference type="ARBA" id="ARBA00022728"/>
    </source>
</evidence>
<evidence type="ECO:0000256" key="2">
    <source>
        <dbReference type="ARBA" id="ARBA00004642"/>
    </source>
</evidence>
<evidence type="ECO:0000256" key="10">
    <source>
        <dbReference type="ARBA" id="ARBA00023242"/>
    </source>
</evidence>
<dbReference type="GO" id="GO:0006397">
    <property type="term" value="P:mRNA processing"/>
    <property type="evidence" value="ECO:0007669"/>
    <property type="project" value="UniProtKB-KW"/>
</dbReference>
<feature type="compositionally biased region" description="Polar residues" evidence="11">
    <location>
        <begin position="140"/>
        <end position="153"/>
    </location>
</feature>
<keyword evidence="14" id="KW-0813">Transport</keyword>
<keyword evidence="14" id="KW-0406">Ion transport</keyword>
<dbReference type="PANTHER" id="PTHR32297">
    <property type="entry name" value="SODIUM CHANNEL MODIFIER 1"/>
    <property type="match status" value="1"/>
</dbReference>
<feature type="compositionally biased region" description="Basic and acidic residues" evidence="11">
    <location>
        <begin position="9"/>
        <end position="21"/>
    </location>
</feature>
<gene>
    <name evidence="14" type="ORF">M6B38_138275</name>
</gene>
<dbReference type="GO" id="GO:0034220">
    <property type="term" value="P:monoatomic ion transmembrane transport"/>
    <property type="evidence" value="ECO:0007669"/>
    <property type="project" value="UniProtKB-KW"/>
</dbReference>
<dbReference type="InterPro" id="IPR033570">
    <property type="entry name" value="SCNM1"/>
</dbReference>
<feature type="region of interest" description="Disordered" evidence="11">
    <location>
        <begin position="169"/>
        <end position="191"/>
    </location>
</feature>
<evidence type="ECO:0000256" key="4">
    <source>
        <dbReference type="ARBA" id="ARBA00022664"/>
    </source>
</evidence>
<keyword evidence="15" id="KW-1185">Reference proteome</keyword>
<evidence type="ECO:0000256" key="3">
    <source>
        <dbReference type="ARBA" id="ARBA00020620"/>
    </source>
</evidence>
<keyword evidence="10" id="KW-0539">Nucleus</keyword>
<keyword evidence="14" id="KW-0407">Ion channel</keyword>
<dbReference type="GO" id="GO:0008380">
    <property type="term" value="P:RNA splicing"/>
    <property type="evidence" value="ECO:0007669"/>
    <property type="project" value="UniProtKB-KW"/>
</dbReference>
<keyword evidence="5" id="KW-0479">Metal-binding</keyword>
<comment type="subcellular location">
    <subcellularLocation>
        <location evidence="1">Nucleus speckle</location>
    </subcellularLocation>
    <subcellularLocation>
        <location evidence="2">Nucleus</location>
        <location evidence="2">Nucleoplasm</location>
    </subcellularLocation>
</comment>
<evidence type="ECO:0000256" key="9">
    <source>
        <dbReference type="ARBA" id="ARBA00023187"/>
    </source>
</evidence>
<keyword evidence="7" id="KW-0863">Zinc-finger</keyword>
<feature type="region of interest" description="Disordered" evidence="11">
    <location>
        <begin position="1"/>
        <end position="21"/>
    </location>
</feature>
<evidence type="ECO:0000259" key="13">
    <source>
        <dbReference type="Pfam" id="PF15805"/>
    </source>
</evidence>
<reference evidence="14" key="2">
    <citation type="submission" date="2023-04" db="EMBL/GenBank/DDBJ databases">
        <authorList>
            <person name="Bruccoleri R.E."/>
            <person name="Oakeley E.J."/>
            <person name="Faust A.-M."/>
            <person name="Dessus-Babus S."/>
            <person name="Altorfer M."/>
            <person name="Burckhardt D."/>
            <person name="Oertli M."/>
            <person name="Naumann U."/>
            <person name="Petersen F."/>
            <person name="Wong J."/>
        </authorList>
    </citation>
    <scope>NUCLEOTIDE SEQUENCE</scope>
    <source>
        <strain evidence="14">GSM-AAB239-AS_SAM_17_03QT</strain>
        <tissue evidence="14">Leaf</tissue>
    </source>
</reference>
<dbReference type="InterPro" id="IPR031622">
    <property type="entry name" value="Znf-SCNM1"/>
</dbReference>
<sequence length="249" mass="27902">MSVFGGDSWAREAQQRKRRVDELVLSTPSSSSFKKLSNGSYACLICSQSPILSGPLSISLHSKGSRHIAAESRMKERELSRQAELNKRIALSSDSAAVFSTVTSTEQQKDAKLFDKPLIKQTRKAIHEAHSSRLLDQNARPGTSSSSALNTPEPSHCALITSSSLFHKLQPTDSTRLDKPPKSSEERRVEVTEGAGKILIEWNEELRKRREKELKFTAAGWKRDGYGKWYKDENVEFDSDEEDPNDCFS</sequence>